<evidence type="ECO:0000256" key="6">
    <source>
        <dbReference type="SAM" id="MobiDB-lite"/>
    </source>
</evidence>
<organism evidence="8 9">
    <name type="scientific">Mikania micrantha</name>
    <name type="common">bitter vine</name>
    <dbReference type="NCBI Taxonomy" id="192012"/>
    <lineage>
        <taxon>Eukaryota</taxon>
        <taxon>Viridiplantae</taxon>
        <taxon>Streptophyta</taxon>
        <taxon>Embryophyta</taxon>
        <taxon>Tracheophyta</taxon>
        <taxon>Spermatophyta</taxon>
        <taxon>Magnoliopsida</taxon>
        <taxon>eudicotyledons</taxon>
        <taxon>Gunneridae</taxon>
        <taxon>Pentapetalae</taxon>
        <taxon>asterids</taxon>
        <taxon>campanulids</taxon>
        <taxon>Asterales</taxon>
        <taxon>Asteraceae</taxon>
        <taxon>Asteroideae</taxon>
        <taxon>Heliantheae alliance</taxon>
        <taxon>Eupatorieae</taxon>
        <taxon>Mikania</taxon>
    </lineage>
</organism>
<dbReference type="SUPFAM" id="SSF56112">
    <property type="entry name" value="Protein kinase-like (PK-like)"/>
    <property type="match status" value="1"/>
</dbReference>
<dbReference type="GO" id="GO:0005524">
    <property type="term" value="F:ATP binding"/>
    <property type="evidence" value="ECO:0007669"/>
    <property type="project" value="UniProtKB-KW"/>
</dbReference>
<evidence type="ECO:0000256" key="4">
    <source>
        <dbReference type="ARBA" id="ARBA00022777"/>
    </source>
</evidence>
<evidence type="ECO:0000256" key="3">
    <source>
        <dbReference type="ARBA" id="ARBA00022741"/>
    </source>
</evidence>
<dbReference type="InterPro" id="IPR052101">
    <property type="entry name" value="Plant_StressResp_Kinase"/>
</dbReference>
<keyword evidence="5" id="KW-0067">ATP-binding</keyword>
<dbReference type="PROSITE" id="PS50011">
    <property type="entry name" value="PROTEIN_KINASE_DOM"/>
    <property type="match status" value="1"/>
</dbReference>
<dbReference type="Proteomes" id="UP000326396">
    <property type="component" value="Linkage Group LG14"/>
</dbReference>
<sequence length="184" mass="20292">MHANLKAPPPVFLTCSIILSARPTFSCTLQALKSALQMTSSGIIFIVLTALNASSSLPAHGLEDQSSIQNAQFWVSKVSRLKHDNVIKLLGFCVDDGRKGFKNTQPRQVLAWTQRVKIAVGAAKGLEYLHKSQTIHRDIKSSNVLLFDDHVAKIGDFDLSNEEPHMSERTHSTRAFNFGSHAPE</sequence>
<keyword evidence="1" id="KW-0597">Phosphoprotein</keyword>
<dbReference type="InterPro" id="IPR000719">
    <property type="entry name" value="Prot_kinase_dom"/>
</dbReference>
<dbReference type="GO" id="GO:0004672">
    <property type="term" value="F:protein kinase activity"/>
    <property type="evidence" value="ECO:0007669"/>
    <property type="project" value="InterPro"/>
</dbReference>
<dbReference type="PANTHER" id="PTHR47983:SF3">
    <property type="entry name" value="OS05G0135800 PROTEIN"/>
    <property type="match status" value="1"/>
</dbReference>
<evidence type="ECO:0000313" key="8">
    <source>
        <dbReference type="EMBL" id="KAD5961165.1"/>
    </source>
</evidence>
<accession>A0A5N6P7F0</accession>
<feature type="domain" description="Protein kinase" evidence="7">
    <location>
        <begin position="1"/>
        <end position="184"/>
    </location>
</feature>
<evidence type="ECO:0000256" key="2">
    <source>
        <dbReference type="ARBA" id="ARBA00022679"/>
    </source>
</evidence>
<proteinExistence type="predicted"/>
<keyword evidence="3" id="KW-0547">Nucleotide-binding</keyword>
<comment type="caution">
    <text evidence="8">The sequence shown here is derived from an EMBL/GenBank/DDBJ whole genome shotgun (WGS) entry which is preliminary data.</text>
</comment>
<keyword evidence="9" id="KW-1185">Reference proteome</keyword>
<evidence type="ECO:0000259" key="7">
    <source>
        <dbReference type="PROSITE" id="PS50011"/>
    </source>
</evidence>
<dbReference type="OrthoDB" id="4062651at2759"/>
<dbReference type="AlphaFoldDB" id="A0A5N6P7F0"/>
<dbReference type="Gene3D" id="1.10.510.10">
    <property type="entry name" value="Transferase(Phosphotransferase) domain 1"/>
    <property type="match status" value="1"/>
</dbReference>
<keyword evidence="4" id="KW-0418">Kinase</keyword>
<name>A0A5N6P7F0_9ASTR</name>
<protein>
    <recommendedName>
        <fullName evidence="7">Protein kinase domain-containing protein</fullName>
    </recommendedName>
</protein>
<evidence type="ECO:0000256" key="5">
    <source>
        <dbReference type="ARBA" id="ARBA00022840"/>
    </source>
</evidence>
<evidence type="ECO:0000256" key="1">
    <source>
        <dbReference type="ARBA" id="ARBA00022553"/>
    </source>
</evidence>
<feature type="region of interest" description="Disordered" evidence="6">
    <location>
        <begin position="162"/>
        <end position="184"/>
    </location>
</feature>
<dbReference type="Pfam" id="PF07714">
    <property type="entry name" value="PK_Tyr_Ser-Thr"/>
    <property type="match status" value="1"/>
</dbReference>
<dbReference type="InterPro" id="IPR001245">
    <property type="entry name" value="Ser-Thr/Tyr_kinase_cat_dom"/>
</dbReference>
<dbReference type="PANTHER" id="PTHR47983">
    <property type="entry name" value="PTO-INTERACTING PROTEIN 1-LIKE"/>
    <property type="match status" value="1"/>
</dbReference>
<feature type="compositionally biased region" description="Basic and acidic residues" evidence="6">
    <location>
        <begin position="162"/>
        <end position="171"/>
    </location>
</feature>
<keyword evidence="2" id="KW-0808">Transferase</keyword>
<gene>
    <name evidence="8" type="ORF">E3N88_12638</name>
</gene>
<reference evidence="8 9" key="1">
    <citation type="submission" date="2019-05" db="EMBL/GenBank/DDBJ databases">
        <title>Mikania micrantha, genome provides insights into the molecular mechanism of rapid growth.</title>
        <authorList>
            <person name="Liu B."/>
        </authorList>
    </citation>
    <scope>NUCLEOTIDE SEQUENCE [LARGE SCALE GENOMIC DNA]</scope>
    <source>
        <strain evidence="8">NLD-2019</strain>
        <tissue evidence="8">Leaf</tissue>
    </source>
</reference>
<dbReference type="EMBL" id="SZYD01000006">
    <property type="protein sequence ID" value="KAD5961165.1"/>
    <property type="molecule type" value="Genomic_DNA"/>
</dbReference>
<dbReference type="InterPro" id="IPR011009">
    <property type="entry name" value="Kinase-like_dom_sf"/>
</dbReference>
<evidence type="ECO:0000313" key="9">
    <source>
        <dbReference type="Proteomes" id="UP000326396"/>
    </source>
</evidence>